<comment type="subcellular location">
    <subcellularLocation>
        <location evidence="1">Nucleus</location>
    </subcellularLocation>
</comment>
<feature type="compositionally biased region" description="Polar residues" evidence="8">
    <location>
        <begin position="658"/>
        <end position="673"/>
    </location>
</feature>
<dbReference type="SMART" id="SM00066">
    <property type="entry name" value="GAL4"/>
    <property type="match status" value="1"/>
</dbReference>
<dbReference type="OrthoDB" id="422427at2759"/>
<keyword evidence="7" id="KW-0539">Nucleus</keyword>
<feature type="region of interest" description="Disordered" evidence="8">
    <location>
        <begin position="718"/>
        <end position="738"/>
    </location>
</feature>
<dbReference type="InterPro" id="IPR007219">
    <property type="entry name" value="XnlR_reg_dom"/>
</dbReference>
<dbReference type="AlphaFoldDB" id="A0A6A6W7F1"/>
<dbReference type="InterPro" id="IPR051711">
    <property type="entry name" value="Stress_Response_Reg"/>
</dbReference>
<accession>A0A6A6W7F1</accession>
<dbReference type="PANTHER" id="PTHR47540">
    <property type="entry name" value="THIAMINE REPRESSIBLE GENES REGULATORY PROTEIN THI5"/>
    <property type="match status" value="1"/>
</dbReference>
<dbReference type="GeneID" id="54482901"/>
<keyword evidence="3" id="KW-0862">Zinc</keyword>
<dbReference type="SMART" id="SM00906">
    <property type="entry name" value="Fungal_trans"/>
    <property type="match status" value="1"/>
</dbReference>
<dbReference type="InterPro" id="IPR001138">
    <property type="entry name" value="Zn2Cys6_DnaBD"/>
</dbReference>
<evidence type="ECO:0000256" key="6">
    <source>
        <dbReference type="ARBA" id="ARBA00023163"/>
    </source>
</evidence>
<evidence type="ECO:0000313" key="11">
    <source>
        <dbReference type="Proteomes" id="UP000799437"/>
    </source>
</evidence>
<dbReference type="GO" id="GO:0000981">
    <property type="term" value="F:DNA-binding transcription factor activity, RNA polymerase II-specific"/>
    <property type="evidence" value="ECO:0007669"/>
    <property type="project" value="InterPro"/>
</dbReference>
<dbReference type="PROSITE" id="PS00463">
    <property type="entry name" value="ZN2_CY6_FUNGAL_1"/>
    <property type="match status" value="1"/>
</dbReference>
<feature type="compositionally biased region" description="Polar residues" evidence="8">
    <location>
        <begin position="683"/>
        <end position="697"/>
    </location>
</feature>
<evidence type="ECO:0000256" key="2">
    <source>
        <dbReference type="ARBA" id="ARBA00022723"/>
    </source>
</evidence>
<dbReference type="SUPFAM" id="SSF57701">
    <property type="entry name" value="Zn2/Cys6 DNA-binding domain"/>
    <property type="match status" value="1"/>
</dbReference>
<dbReference type="RefSeq" id="XP_033600341.1">
    <property type="nucleotide sequence ID" value="XM_033741847.1"/>
</dbReference>
<evidence type="ECO:0000256" key="1">
    <source>
        <dbReference type="ARBA" id="ARBA00004123"/>
    </source>
</evidence>
<gene>
    <name evidence="10" type="ORF">EJ05DRAFT_438909</name>
</gene>
<feature type="domain" description="Zn(2)-C6 fungal-type" evidence="9">
    <location>
        <begin position="10"/>
        <end position="39"/>
    </location>
</feature>
<name>A0A6A6W7F1_9PEZI</name>
<evidence type="ECO:0000256" key="5">
    <source>
        <dbReference type="ARBA" id="ARBA00023125"/>
    </source>
</evidence>
<organism evidence="10 11">
    <name type="scientific">Pseudovirgaria hyperparasitica</name>
    <dbReference type="NCBI Taxonomy" id="470096"/>
    <lineage>
        <taxon>Eukaryota</taxon>
        <taxon>Fungi</taxon>
        <taxon>Dikarya</taxon>
        <taxon>Ascomycota</taxon>
        <taxon>Pezizomycotina</taxon>
        <taxon>Dothideomycetes</taxon>
        <taxon>Dothideomycetes incertae sedis</taxon>
        <taxon>Acrospermales</taxon>
        <taxon>Acrospermaceae</taxon>
        <taxon>Pseudovirgaria</taxon>
    </lineage>
</organism>
<dbReference type="Pfam" id="PF04082">
    <property type="entry name" value="Fungal_trans"/>
    <property type="match status" value="1"/>
</dbReference>
<dbReference type="GO" id="GO:0006351">
    <property type="term" value="P:DNA-templated transcription"/>
    <property type="evidence" value="ECO:0007669"/>
    <property type="project" value="InterPro"/>
</dbReference>
<dbReference type="CDD" id="cd12148">
    <property type="entry name" value="fungal_TF_MHR"/>
    <property type="match status" value="1"/>
</dbReference>
<dbReference type="CDD" id="cd00067">
    <property type="entry name" value="GAL4"/>
    <property type="match status" value="1"/>
</dbReference>
<dbReference type="InterPro" id="IPR036864">
    <property type="entry name" value="Zn2-C6_fun-type_DNA-bd_sf"/>
</dbReference>
<dbReference type="Proteomes" id="UP000799437">
    <property type="component" value="Unassembled WGS sequence"/>
</dbReference>
<dbReference type="GO" id="GO:0005634">
    <property type="term" value="C:nucleus"/>
    <property type="evidence" value="ECO:0007669"/>
    <property type="project" value="UniProtKB-SubCell"/>
</dbReference>
<dbReference type="PROSITE" id="PS50048">
    <property type="entry name" value="ZN2_CY6_FUNGAL_2"/>
    <property type="match status" value="1"/>
</dbReference>
<keyword evidence="6" id="KW-0804">Transcription</keyword>
<evidence type="ECO:0000256" key="3">
    <source>
        <dbReference type="ARBA" id="ARBA00022833"/>
    </source>
</evidence>
<protein>
    <recommendedName>
        <fullName evidence="9">Zn(2)-C6 fungal-type domain-containing protein</fullName>
    </recommendedName>
</protein>
<feature type="compositionally biased region" description="Basic residues" evidence="8">
    <location>
        <begin position="640"/>
        <end position="653"/>
    </location>
</feature>
<dbReference type="Pfam" id="PF00172">
    <property type="entry name" value="Zn_clus"/>
    <property type="match status" value="1"/>
</dbReference>
<dbReference type="PANTHER" id="PTHR47540:SF1">
    <property type="entry name" value="ACTIVATOR OF STRESS GENES 1-RELATED"/>
    <property type="match status" value="1"/>
</dbReference>
<dbReference type="GO" id="GO:0008270">
    <property type="term" value="F:zinc ion binding"/>
    <property type="evidence" value="ECO:0007669"/>
    <property type="project" value="InterPro"/>
</dbReference>
<evidence type="ECO:0000256" key="4">
    <source>
        <dbReference type="ARBA" id="ARBA00023015"/>
    </source>
</evidence>
<dbReference type="GO" id="GO:0045944">
    <property type="term" value="P:positive regulation of transcription by RNA polymerase II"/>
    <property type="evidence" value="ECO:0007669"/>
    <property type="project" value="TreeGrafter"/>
</dbReference>
<reference evidence="10" key="1">
    <citation type="journal article" date="2020" name="Stud. Mycol.">
        <title>101 Dothideomycetes genomes: a test case for predicting lifestyles and emergence of pathogens.</title>
        <authorList>
            <person name="Haridas S."/>
            <person name="Albert R."/>
            <person name="Binder M."/>
            <person name="Bloem J."/>
            <person name="Labutti K."/>
            <person name="Salamov A."/>
            <person name="Andreopoulos B."/>
            <person name="Baker S."/>
            <person name="Barry K."/>
            <person name="Bills G."/>
            <person name="Bluhm B."/>
            <person name="Cannon C."/>
            <person name="Castanera R."/>
            <person name="Culley D."/>
            <person name="Daum C."/>
            <person name="Ezra D."/>
            <person name="Gonzalez J."/>
            <person name="Henrissat B."/>
            <person name="Kuo A."/>
            <person name="Liang C."/>
            <person name="Lipzen A."/>
            <person name="Lutzoni F."/>
            <person name="Magnuson J."/>
            <person name="Mondo S."/>
            <person name="Nolan M."/>
            <person name="Ohm R."/>
            <person name="Pangilinan J."/>
            <person name="Park H.-J."/>
            <person name="Ramirez L."/>
            <person name="Alfaro M."/>
            <person name="Sun H."/>
            <person name="Tritt A."/>
            <person name="Yoshinaga Y."/>
            <person name="Zwiers L.-H."/>
            <person name="Turgeon B."/>
            <person name="Goodwin S."/>
            <person name="Spatafora J."/>
            <person name="Crous P."/>
            <person name="Grigoriev I."/>
        </authorList>
    </citation>
    <scope>NUCLEOTIDE SEQUENCE</scope>
    <source>
        <strain evidence="10">CBS 121739</strain>
    </source>
</reference>
<sequence>MQKRRRVTRACDECRRKKIKCDGKQPCTHCTVYSYECTYDQPSNRRRNAQPQYIEALENELKRAKAVIGALLPNLPIDLKDPNLEQKLQAGMLSHMSQAGAHSNTVIGQGNGFRADTEEGVDSGRLESMVKATGNLDLDEQGYWDYHGGSSGLTFIRRMREQLGDIIGPEGQGTPFVKSRPLSTVFDSPKSSESPLDSNAPHHGLDVVDLPPREEAWKLCQLAIIDATAIIRFVHMPSFKQSFDRIYDNTHDNYSHDDHTFLPLLYAALAVGTLFSKDDGELDKLGYESAIDKGFKYFQASRKLLDIAECRDIPSIQAVIFMILFLQSSAKLSTCYSYIGVAIRSALRLGLHRSFNAKFNCIEQELRKRIFWVIRKIDLYVGALIGLPYTLNDEDIDQDFPSEVDDEYITKEEIRPFPAGKTSVMTAFNHHAKLMIIIGRVVRAIYPIKGTTSAETGLTGQNYTVSLTTIRDIEQQLEQWRSSLPSGLRPGGDDNRIIFRCQHMLRLVYAHAQMMLYRPFLHYVCDQYRSKDIDPRAYACAVACVSVARNAVHIAVEMKARHLLAGAYWSTMYTTYFSIMSLMFFVLQNPDDPTSRQVLRDAQAGKDTLSQLAKRSLAADRCSVTLATVFEQVPEHLRKARIPPLTHKKRPHQPRPNPLTSSQPDLSVSTKSSVFKPRRASTCPDNISNPFKTTNPYNSHLVQQQIPLGMEYQISPQRSSFEPTPGMTPSSASSASFNRPLSEQFPGTPVINGFATTSEFGPPVTDMSAMMFPSADPFAYPNQPMTTFENNSQPFGNQSEQDLKNITFMDTSGQSLNDSLMNGNQGQMVYESTGIQDDVQLFGTVPMYMLQNSATHAQSFTQNPNPHQFPVIGTQSSPMSVNLAMDGPDFIGDEWSMPYMHQGGYQYGNTDSSNTGL</sequence>
<keyword evidence="11" id="KW-1185">Reference proteome</keyword>
<feature type="region of interest" description="Disordered" evidence="8">
    <location>
        <begin position="640"/>
        <end position="697"/>
    </location>
</feature>
<dbReference type="EMBL" id="ML996572">
    <property type="protein sequence ID" value="KAF2757890.1"/>
    <property type="molecule type" value="Genomic_DNA"/>
</dbReference>
<proteinExistence type="predicted"/>
<keyword evidence="4" id="KW-0805">Transcription regulation</keyword>
<evidence type="ECO:0000259" key="9">
    <source>
        <dbReference type="PROSITE" id="PS50048"/>
    </source>
</evidence>
<dbReference type="Gene3D" id="4.10.240.10">
    <property type="entry name" value="Zn(2)-C6 fungal-type DNA-binding domain"/>
    <property type="match status" value="1"/>
</dbReference>
<keyword evidence="5" id="KW-0238">DNA-binding</keyword>
<evidence type="ECO:0000313" key="10">
    <source>
        <dbReference type="EMBL" id="KAF2757890.1"/>
    </source>
</evidence>
<keyword evidence="2" id="KW-0479">Metal-binding</keyword>
<evidence type="ECO:0000256" key="8">
    <source>
        <dbReference type="SAM" id="MobiDB-lite"/>
    </source>
</evidence>
<evidence type="ECO:0000256" key="7">
    <source>
        <dbReference type="ARBA" id="ARBA00023242"/>
    </source>
</evidence>
<dbReference type="GO" id="GO:0043565">
    <property type="term" value="F:sequence-specific DNA binding"/>
    <property type="evidence" value="ECO:0007669"/>
    <property type="project" value="TreeGrafter"/>
</dbReference>